<protein>
    <recommendedName>
        <fullName evidence="1">MACPF domain-containing protein</fullName>
    </recommendedName>
</protein>
<dbReference type="AlphaFoldDB" id="A0A976XJA2"/>
<dbReference type="Pfam" id="PF01823">
    <property type="entry name" value="MACPF"/>
    <property type="match status" value="1"/>
</dbReference>
<feature type="domain" description="MACPF" evidence="1">
    <location>
        <begin position="1"/>
        <end position="134"/>
    </location>
</feature>
<dbReference type="InterPro" id="IPR020864">
    <property type="entry name" value="MACPF"/>
</dbReference>
<evidence type="ECO:0000259" key="1">
    <source>
        <dbReference type="PROSITE" id="PS51412"/>
    </source>
</evidence>
<dbReference type="EMBL" id="CP056066">
    <property type="protein sequence ID" value="UVC54215.1"/>
    <property type="molecule type" value="Genomic_DNA"/>
</dbReference>
<proteinExistence type="predicted"/>
<dbReference type="Proteomes" id="UP000244803">
    <property type="component" value="Chromosome 3"/>
</dbReference>
<sequence length="193" mass="21985">MGGIINKFYDVNKYGGSSEKKYDKKTINESSTFFKLVNYRSEQNDSSSSDETNTEHLEEVYTFTVGPEPSGNKLTSKVVSEWLQDVIQNPTPIDFELIPIKEIVPKKYLQIYSDALDYYLKLHDGDIRVSQMDGTNNIMINILKKSKNTVKILNEDEKHVKVCGGEEKAMLGFCMSLNSNGELRQLQLLNNKL</sequence>
<reference evidence="2" key="1">
    <citation type="submission" date="2022-07" db="EMBL/GenBank/DDBJ databases">
        <title>Evaluation of T. orientalis genome assembly methods using nanopore sequencing and analysis of variation between genomes.</title>
        <authorList>
            <person name="Yam J."/>
            <person name="Micallef M.L."/>
            <person name="Liu M."/>
            <person name="Djordjevic S.P."/>
            <person name="Bogema D.R."/>
            <person name="Jenkins C."/>
        </authorList>
    </citation>
    <scope>NUCLEOTIDE SEQUENCE</scope>
    <source>
        <strain evidence="2">Fish Creek</strain>
    </source>
</reference>
<gene>
    <name evidence="2" type="ORF">MACJ_003748</name>
</gene>
<accession>A0A976XJA2</accession>
<dbReference type="PROSITE" id="PS51412">
    <property type="entry name" value="MACPF_2"/>
    <property type="match status" value="1"/>
</dbReference>
<name>A0A976XJA2_THEOR</name>
<evidence type="ECO:0000313" key="3">
    <source>
        <dbReference type="Proteomes" id="UP000244803"/>
    </source>
</evidence>
<organism evidence="2 3">
    <name type="scientific">Theileria orientalis</name>
    <dbReference type="NCBI Taxonomy" id="68886"/>
    <lineage>
        <taxon>Eukaryota</taxon>
        <taxon>Sar</taxon>
        <taxon>Alveolata</taxon>
        <taxon>Apicomplexa</taxon>
        <taxon>Aconoidasida</taxon>
        <taxon>Piroplasmida</taxon>
        <taxon>Theileriidae</taxon>
        <taxon>Theileria</taxon>
    </lineage>
</organism>
<evidence type="ECO:0000313" key="2">
    <source>
        <dbReference type="EMBL" id="UVC54215.1"/>
    </source>
</evidence>